<keyword evidence="5 6" id="KW-0472">Membrane</keyword>
<feature type="transmembrane region" description="Helical" evidence="6">
    <location>
        <begin position="192"/>
        <end position="209"/>
    </location>
</feature>
<evidence type="ECO:0000256" key="3">
    <source>
        <dbReference type="ARBA" id="ARBA00022692"/>
    </source>
</evidence>
<feature type="transmembrane region" description="Helical" evidence="6">
    <location>
        <begin position="262"/>
        <end position="288"/>
    </location>
</feature>
<dbReference type="PANTHER" id="PTHR43243">
    <property type="entry name" value="INNER MEMBRANE TRANSPORTER YGJI-RELATED"/>
    <property type="match status" value="1"/>
</dbReference>
<feature type="transmembrane region" description="Helical" evidence="6">
    <location>
        <begin position="455"/>
        <end position="477"/>
    </location>
</feature>
<feature type="transmembrane region" description="Helical" evidence="6">
    <location>
        <begin position="509"/>
        <end position="528"/>
    </location>
</feature>
<feature type="transmembrane region" description="Helical" evidence="6">
    <location>
        <begin position="157"/>
        <end position="180"/>
    </location>
</feature>
<evidence type="ECO:0000256" key="1">
    <source>
        <dbReference type="ARBA" id="ARBA00004141"/>
    </source>
</evidence>
<protein>
    <submittedName>
        <fullName evidence="7">G13193 protein</fullName>
    </submittedName>
</protein>
<evidence type="ECO:0000256" key="2">
    <source>
        <dbReference type="ARBA" id="ARBA00008572"/>
    </source>
</evidence>
<reference evidence="7 8" key="1">
    <citation type="submission" date="2024-06" db="EMBL/GenBank/DDBJ databases">
        <authorList>
            <person name="Kraege A."/>
            <person name="Thomma B."/>
        </authorList>
    </citation>
    <scope>NUCLEOTIDE SEQUENCE [LARGE SCALE GENOMIC DNA]</scope>
</reference>
<evidence type="ECO:0000313" key="7">
    <source>
        <dbReference type="EMBL" id="CAL5229799.1"/>
    </source>
</evidence>
<feature type="transmembrane region" description="Helical" evidence="6">
    <location>
        <begin position="429"/>
        <end position="449"/>
    </location>
</feature>
<evidence type="ECO:0000256" key="6">
    <source>
        <dbReference type="SAM" id="Phobius"/>
    </source>
</evidence>
<comment type="subcellular location">
    <subcellularLocation>
        <location evidence="1">Membrane</location>
        <topology evidence="1">Multi-pass membrane protein</topology>
    </subcellularLocation>
</comment>
<dbReference type="PANTHER" id="PTHR43243:SF41">
    <property type="entry name" value="CATIONIC AMINO ACID TRANSPORTER 7, CHLOROPLASTIC"/>
    <property type="match status" value="1"/>
</dbReference>
<dbReference type="EMBL" id="CAXHTA020000021">
    <property type="protein sequence ID" value="CAL5229799.1"/>
    <property type="molecule type" value="Genomic_DNA"/>
</dbReference>
<dbReference type="Pfam" id="PF13520">
    <property type="entry name" value="AA_permease_2"/>
    <property type="match status" value="1"/>
</dbReference>
<name>A0ABP1GC97_9CHLO</name>
<comment type="caution">
    <text evidence="7">The sequence shown here is derived from an EMBL/GenBank/DDBJ whole genome shotgun (WGS) entry which is preliminary data.</text>
</comment>
<keyword evidence="8" id="KW-1185">Reference proteome</keyword>
<feature type="transmembrane region" description="Helical" evidence="6">
    <location>
        <begin position="229"/>
        <end position="250"/>
    </location>
</feature>
<feature type="transmembrane region" description="Helical" evidence="6">
    <location>
        <begin position="294"/>
        <end position="316"/>
    </location>
</feature>
<comment type="similarity">
    <text evidence="2">Belongs to the amino acid-polyamine-organocation (APC) superfamily. Cationic amino acid transporter (CAT) (TC 2.A.3.3) family.</text>
</comment>
<feature type="transmembrane region" description="Helical" evidence="6">
    <location>
        <begin position="100"/>
        <end position="123"/>
    </location>
</feature>
<sequence length="604" mass="63132">MTVQDYLVQSWTLLKKRATVSQSVEQQQQAASISEPLRRCLGPVDVLFLGLGSILGAGCFVLTGLAAHDDAGPGVVLSFVIAAVAALLSGLAYAELAVDMPLAGGAFSCILAVFSEPLAWFVACNLVLEYTLSASVCARAATAYGATLLGLKPEDAMVSLGALKLDFFAVAVTALLGLLLSAGTKESSSFNTVVTGMNIISILYVVLAGSPFGQSSNLTPFAPHGIPGIFAGAAIVYFSFVGFDLVATVAEEVKNPSVDIPVGMIGATSIACVLYVLLALVLCAMVPAARLDPAAPFASAFAALASAGSGAWRAAFLHTSARFVSFGAFTGIVTSALSGLLGQARLYVVLGRERLLPSSLAQIHAGRATPVEATAFAACSAGALALLVDLEALAELTSLGTLVTFFCTAAALLWRRYCDGSPASKRNTALRLSCIIVSSYVLSIAALLGAPAWGLLILGLGWVGCVAWFAFLPLVYVPRLFKMYGNPWSASAALLANLHLICSMRWSSYLWYIMWLITGAAVYCLYSVHHVEVPYVAVDSPGQSPVQRPEFTLEEEDEQGRDPDMERGQLLSLSALSSDSLPAVATDAGTIALQPVSKLQLGDH</sequence>
<feature type="transmembrane region" description="Helical" evidence="6">
    <location>
        <begin position="74"/>
        <end position="94"/>
    </location>
</feature>
<keyword evidence="3 6" id="KW-0812">Transmembrane</keyword>
<feature type="transmembrane region" description="Helical" evidence="6">
    <location>
        <begin position="396"/>
        <end position="417"/>
    </location>
</feature>
<gene>
    <name evidence="7" type="primary">g13193</name>
    <name evidence="7" type="ORF">VP750_LOCUS11705</name>
</gene>
<evidence type="ECO:0000256" key="4">
    <source>
        <dbReference type="ARBA" id="ARBA00022989"/>
    </source>
</evidence>
<evidence type="ECO:0000313" key="8">
    <source>
        <dbReference type="Proteomes" id="UP001497392"/>
    </source>
</evidence>
<keyword evidence="4 6" id="KW-1133">Transmembrane helix</keyword>
<dbReference type="InterPro" id="IPR002293">
    <property type="entry name" value="AA/rel_permease1"/>
</dbReference>
<evidence type="ECO:0000256" key="5">
    <source>
        <dbReference type="ARBA" id="ARBA00023136"/>
    </source>
</evidence>
<proteinExistence type="inferred from homology"/>
<feature type="transmembrane region" description="Helical" evidence="6">
    <location>
        <begin position="46"/>
        <end position="67"/>
    </location>
</feature>
<accession>A0ABP1GC97</accession>
<organism evidence="7 8">
    <name type="scientific">Coccomyxa viridis</name>
    <dbReference type="NCBI Taxonomy" id="1274662"/>
    <lineage>
        <taxon>Eukaryota</taxon>
        <taxon>Viridiplantae</taxon>
        <taxon>Chlorophyta</taxon>
        <taxon>core chlorophytes</taxon>
        <taxon>Trebouxiophyceae</taxon>
        <taxon>Trebouxiophyceae incertae sedis</taxon>
        <taxon>Coccomyxaceae</taxon>
        <taxon>Coccomyxa</taxon>
    </lineage>
</organism>
<dbReference type="Gene3D" id="1.20.1740.10">
    <property type="entry name" value="Amino acid/polyamine transporter I"/>
    <property type="match status" value="1"/>
</dbReference>
<dbReference type="Proteomes" id="UP001497392">
    <property type="component" value="Unassembled WGS sequence"/>
</dbReference>
<feature type="transmembrane region" description="Helical" evidence="6">
    <location>
        <begin position="323"/>
        <end position="348"/>
    </location>
</feature>